<evidence type="ECO:0000259" key="6">
    <source>
        <dbReference type="Pfam" id="PF00155"/>
    </source>
</evidence>
<dbReference type="InterPro" id="IPR015422">
    <property type="entry name" value="PyrdxlP-dep_Trfase_small"/>
</dbReference>
<proteinExistence type="inferred from homology"/>
<dbReference type="CDD" id="cd00609">
    <property type="entry name" value="AAT_like"/>
    <property type="match status" value="1"/>
</dbReference>
<dbReference type="GO" id="GO:0030170">
    <property type="term" value="F:pyridoxal phosphate binding"/>
    <property type="evidence" value="ECO:0007669"/>
    <property type="project" value="InterPro"/>
</dbReference>
<protein>
    <recommendedName>
        <fullName evidence="6">Aminotransferase class I/classII large domain-containing protein</fullName>
    </recommendedName>
</protein>
<name>A0A381R4R3_9ZZZZ</name>
<evidence type="ECO:0000256" key="5">
    <source>
        <dbReference type="ARBA" id="ARBA00022898"/>
    </source>
</evidence>
<comment type="cofactor">
    <cofactor evidence="1">
        <name>pyridoxal 5'-phosphate</name>
        <dbReference type="ChEBI" id="CHEBI:597326"/>
    </cofactor>
</comment>
<dbReference type="SUPFAM" id="SSF53383">
    <property type="entry name" value="PLP-dependent transferases"/>
    <property type="match status" value="1"/>
</dbReference>
<evidence type="ECO:0000256" key="3">
    <source>
        <dbReference type="ARBA" id="ARBA00022576"/>
    </source>
</evidence>
<feature type="domain" description="Aminotransferase class I/classII large" evidence="6">
    <location>
        <begin position="34"/>
        <end position="373"/>
    </location>
</feature>
<dbReference type="InterPro" id="IPR015424">
    <property type="entry name" value="PyrdxlP-dep_Trfase"/>
</dbReference>
<keyword evidence="5" id="KW-0663">Pyridoxal phosphate</keyword>
<organism evidence="7">
    <name type="scientific">marine metagenome</name>
    <dbReference type="NCBI Taxonomy" id="408172"/>
    <lineage>
        <taxon>unclassified sequences</taxon>
        <taxon>metagenomes</taxon>
        <taxon>ecological metagenomes</taxon>
    </lineage>
</organism>
<dbReference type="InterPro" id="IPR015421">
    <property type="entry name" value="PyrdxlP-dep_Trfase_major"/>
</dbReference>
<dbReference type="InterPro" id="IPR004838">
    <property type="entry name" value="NHTrfase_class1_PyrdxlP-BS"/>
</dbReference>
<evidence type="ECO:0000256" key="2">
    <source>
        <dbReference type="ARBA" id="ARBA00007441"/>
    </source>
</evidence>
<dbReference type="InterPro" id="IPR050596">
    <property type="entry name" value="AspAT/PAT-like"/>
</dbReference>
<dbReference type="PANTHER" id="PTHR46383">
    <property type="entry name" value="ASPARTATE AMINOTRANSFERASE"/>
    <property type="match status" value="1"/>
</dbReference>
<dbReference type="AlphaFoldDB" id="A0A381R4R3"/>
<evidence type="ECO:0000256" key="4">
    <source>
        <dbReference type="ARBA" id="ARBA00022679"/>
    </source>
</evidence>
<evidence type="ECO:0000256" key="1">
    <source>
        <dbReference type="ARBA" id="ARBA00001933"/>
    </source>
</evidence>
<reference evidence="7" key="1">
    <citation type="submission" date="2018-05" db="EMBL/GenBank/DDBJ databases">
        <authorList>
            <person name="Lanie J.A."/>
            <person name="Ng W.-L."/>
            <person name="Kazmierczak K.M."/>
            <person name="Andrzejewski T.M."/>
            <person name="Davidsen T.M."/>
            <person name="Wayne K.J."/>
            <person name="Tettelin H."/>
            <person name="Glass J.I."/>
            <person name="Rusch D."/>
            <person name="Podicherti R."/>
            <person name="Tsui H.-C.T."/>
            <person name="Winkler M.E."/>
        </authorList>
    </citation>
    <scope>NUCLEOTIDE SEQUENCE</scope>
</reference>
<comment type="similarity">
    <text evidence="2">Belongs to the class-I pyridoxal-phosphate-dependent aminotransferase family.</text>
</comment>
<dbReference type="EMBL" id="UINC01001697">
    <property type="protein sequence ID" value="SUZ86745.1"/>
    <property type="molecule type" value="Genomic_DNA"/>
</dbReference>
<sequence>MISTAQTSHLDSVGSFLAMEIFSRAHELEAQGRDIVHLEFGEPDFSAPPAAAESVRKSMEKNSAGYTFSQGLEGLRNEITKKYERDYGVKIKPEQVLITNGSSLLLYLAIRMLAPPGSQVILTDPCYACYENVVRLAGAEPVMIKLRHEDGFQLDVDELKKRVTAKTRAILINSPMNPTGVVFSPEVLQSLADLDIPVISDEIYADLSFEDSPRSFLSFSAQTIAINGFSKYFAMTGWRLGYMITPPEWMSAADRLHQNLMISATEFVQEAGISVLQKSKAYCEEMKAEFNRRRLFVLERMCELGMDPGYTPAGAFYVFYKYLDSTKSSLELCHEVLEKTGVAIAPGRDFGAMGEGYIRLSYAQSMENIDRALIKLAECKLLTS</sequence>
<gene>
    <name evidence="7" type="ORF">METZ01_LOCUS39599</name>
</gene>
<dbReference type="InterPro" id="IPR004839">
    <property type="entry name" value="Aminotransferase_I/II_large"/>
</dbReference>
<dbReference type="PROSITE" id="PS00105">
    <property type="entry name" value="AA_TRANSFER_CLASS_1"/>
    <property type="match status" value="1"/>
</dbReference>
<keyword evidence="3" id="KW-0032">Aminotransferase</keyword>
<dbReference type="GO" id="GO:0006520">
    <property type="term" value="P:amino acid metabolic process"/>
    <property type="evidence" value="ECO:0007669"/>
    <property type="project" value="InterPro"/>
</dbReference>
<keyword evidence="4" id="KW-0808">Transferase</keyword>
<dbReference type="Pfam" id="PF00155">
    <property type="entry name" value="Aminotran_1_2"/>
    <property type="match status" value="1"/>
</dbReference>
<dbReference type="GO" id="GO:0008483">
    <property type="term" value="F:transaminase activity"/>
    <property type="evidence" value="ECO:0007669"/>
    <property type="project" value="UniProtKB-KW"/>
</dbReference>
<dbReference type="Gene3D" id="3.40.640.10">
    <property type="entry name" value="Type I PLP-dependent aspartate aminotransferase-like (Major domain)"/>
    <property type="match status" value="1"/>
</dbReference>
<evidence type="ECO:0000313" key="7">
    <source>
        <dbReference type="EMBL" id="SUZ86745.1"/>
    </source>
</evidence>
<dbReference type="Gene3D" id="3.90.1150.10">
    <property type="entry name" value="Aspartate Aminotransferase, domain 1"/>
    <property type="match status" value="1"/>
</dbReference>
<dbReference type="PANTHER" id="PTHR46383:SF2">
    <property type="entry name" value="AMINOTRANSFERASE"/>
    <property type="match status" value="1"/>
</dbReference>
<accession>A0A381R4R3</accession>